<dbReference type="AlphaFoldDB" id="A0AAV5JPX9"/>
<protein>
    <submittedName>
        <fullName evidence="1">Uncharacterized protein</fullName>
    </submittedName>
</protein>
<evidence type="ECO:0000313" key="1">
    <source>
        <dbReference type="EMBL" id="GKV12445.1"/>
    </source>
</evidence>
<dbReference type="Proteomes" id="UP001054252">
    <property type="component" value="Unassembled WGS sequence"/>
</dbReference>
<gene>
    <name evidence="1" type="ORF">SLEP1_g23584</name>
</gene>
<evidence type="ECO:0000313" key="2">
    <source>
        <dbReference type="Proteomes" id="UP001054252"/>
    </source>
</evidence>
<proteinExistence type="predicted"/>
<organism evidence="1 2">
    <name type="scientific">Rubroshorea leprosula</name>
    <dbReference type="NCBI Taxonomy" id="152421"/>
    <lineage>
        <taxon>Eukaryota</taxon>
        <taxon>Viridiplantae</taxon>
        <taxon>Streptophyta</taxon>
        <taxon>Embryophyta</taxon>
        <taxon>Tracheophyta</taxon>
        <taxon>Spermatophyta</taxon>
        <taxon>Magnoliopsida</taxon>
        <taxon>eudicotyledons</taxon>
        <taxon>Gunneridae</taxon>
        <taxon>Pentapetalae</taxon>
        <taxon>rosids</taxon>
        <taxon>malvids</taxon>
        <taxon>Malvales</taxon>
        <taxon>Dipterocarpaceae</taxon>
        <taxon>Rubroshorea</taxon>
    </lineage>
</organism>
<comment type="caution">
    <text evidence="1">The sequence shown here is derived from an EMBL/GenBank/DDBJ whole genome shotgun (WGS) entry which is preliminary data.</text>
</comment>
<dbReference type="EMBL" id="BPVZ01000036">
    <property type="protein sequence ID" value="GKV12445.1"/>
    <property type="molecule type" value="Genomic_DNA"/>
</dbReference>
<reference evidence="1 2" key="1">
    <citation type="journal article" date="2021" name="Commun. Biol.">
        <title>The genome of Shorea leprosula (Dipterocarpaceae) highlights the ecological relevance of drought in aseasonal tropical rainforests.</title>
        <authorList>
            <person name="Ng K.K.S."/>
            <person name="Kobayashi M.J."/>
            <person name="Fawcett J.A."/>
            <person name="Hatakeyama M."/>
            <person name="Paape T."/>
            <person name="Ng C.H."/>
            <person name="Ang C.C."/>
            <person name="Tnah L.H."/>
            <person name="Lee C.T."/>
            <person name="Nishiyama T."/>
            <person name="Sese J."/>
            <person name="O'Brien M.J."/>
            <person name="Copetti D."/>
            <person name="Mohd Noor M.I."/>
            <person name="Ong R.C."/>
            <person name="Putra M."/>
            <person name="Sireger I.Z."/>
            <person name="Indrioko S."/>
            <person name="Kosugi Y."/>
            <person name="Izuno A."/>
            <person name="Isagi Y."/>
            <person name="Lee S.L."/>
            <person name="Shimizu K.K."/>
        </authorList>
    </citation>
    <scope>NUCLEOTIDE SEQUENCE [LARGE SCALE GENOMIC DNA]</scope>
    <source>
        <strain evidence="1">214</strain>
    </source>
</reference>
<name>A0AAV5JPX9_9ROSI</name>
<keyword evidence="2" id="KW-1185">Reference proteome</keyword>
<accession>A0AAV5JPX9</accession>
<sequence length="62" mass="6576">MHFFPPAEPSFSNPLASAGLSPALIVAASSVQSANLLALSRFLPLLLDNSLQLFYAFCPTIP</sequence>